<evidence type="ECO:0000313" key="3">
    <source>
        <dbReference type="Proteomes" id="UP000615755"/>
    </source>
</evidence>
<keyword evidence="1" id="KW-0732">Signal</keyword>
<dbReference type="Gene3D" id="1.20.120.1490">
    <property type="match status" value="1"/>
</dbReference>
<name>A0ABR9EEN0_9GAMM</name>
<evidence type="ECO:0008006" key="4">
    <source>
        <dbReference type="Google" id="ProtNLM"/>
    </source>
</evidence>
<feature type="signal peptide" evidence="1">
    <location>
        <begin position="1"/>
        <end position="19"/>
    </location>
</feature>
<feature type="chain" id="PRO_5046856895" description="Spheroplast protein y" evidence="1">
    <location>
        <begin position="20"/>
        <end position="146"/>
    </location>
</feature>
<keyword evidence="3" id="KW-1185">Reference proteome</keyword>
<dbReference type="EMBL" id="AQGV01000013">
    <property type="protein sequence ID" value="MBE0369384.1"/>
    <property type="molecule type" value="Genomic_DNA"/>
</dbReference>
<dbReference type="Proteomes" id="UP000615755">
    <property type="component" value="Unassembled WGS sequence"/>
</dbReference>
<proteinExistence type="predicted"/>
<gene>
    <name evidence="2" type="ORF">PAUR_a3875</name>
</gene>
<evidence type="ECO:0000256" key="1">
    <source>
        <dbReference type="SAM" id="SignalP"/>
    </source>
</evidence>
<dbReference type="PANTHER" id="PTHR38102:SF1">
    <property type="entry name" value="PERIPLASMIC CHAPERONE SPY"/>
    <property type="match status" value="1"/>
</dbReference>
<evidence type="ECO:0000313" key="2">
    <source>
        <dbReference type="EMBL" id="MBE0369384.1"/>
    </source>
</evidence>
<comment type="caution">
    <text evidence="2">The sequence shown here is derived from an EMBL/GenBank/DDBJ whole genome shotgun (WGS) entry which is preliminary data.</text>
</comment>
<dbReference type="RefSeq" id="WP_192508626.1">
    <property type="nucleotide sequence ID" value="NZ_AQGV01000013.1"/>
</dbReference>
<reference evidence="2 3" key="1">
    <citation type="submission" date="2015-03" db="EMBL/GenBank/DDBJ databases">
        <title>Genome sequence of Pseudoalteromonas aurantia.</title>
        <authorList>
            <person name="Xie B.-B."/>
            <person name="Rong J.-C."/>
            <person name="Qin Q.-L."/>
            <person name="Zhang Y.-Z."/>
        </authorList>
    </citation>
    <scope>NUCLEOTIDE SEQUENCE [LARGE SCALE GENOMIC DNA]</scope>
    <source>
        <strain evidence="2 3">208</strain>
    </source>
</reference>
<protein>
    <recommendedName>
        <fullName evidence="4">Spheroplast protein y</fullName>
    </recommendedName>
</protein>
<dbReference type="PANTHER" id="PTHR38102">
    <property type="entry name" value="PERIPLASMIC CHAPERONE SPY"/>
    <property type="match status" value="1"/>
</dbReference>
<organism evidence="2 3">
    <name type="scientific">Pseudoalteromonas aurantia 208</name>
    <dbReference type="NCBI Taxonomy" id="1314867"/>
    <lineage>
        <taxon>Bacteria</taxon>
        <taxon>Pseudomonadati</taxon>
        <taxon>Pseudomonadota</taxon>
        <taxon>Gammaproteobacteria</taxon>
        <taxon>Alteromonadales</taxon>
        <taxon>Pseudoalteromonadaceae</taxon>
        <taxon>Pseudoalteromonas</taxon>
    </lineage>
</organism>
<sequence length="146" mass="16486">MNIKSGLTSIVLCSGVLFASLTYAGSAHHSGKHFLLTKHAAMKLALTDEQQNRISEILTEKRSLVKQAKAARADNKGTFKAIVEADNFDEQQAKETIAKMQTVKAQVLLAKLKSKQQIWQLLDAQQREKLSNIQRKKMKRHQQKEM</sequence>
<dbReference type="InterPro" id="IPR052211">
    <property type="entry name" value="Cpx_auxiliary_protein"/>
</dbReference>
<accession>A0ABR9EEN0</accession>